<sequence length="121" mass="12707">MTFFPLCFDSLRFKSCGGSGGQPNLHATTPSKPQRRDTLHATAPPPAPHLHAVQLHAAAPPPAPHLHAAAAPQLHAVAAPHLHAAAAPHLHAAAPPHLRHSQISLEAANVQILVVNVQIWS</sequence>
<dbReference type="AlphaFoldDB" id="A0A2N9G547"/>
<feature type="region of interest" description="Disordered" evidence="1">
    <location>
        <begin position="18"/>
        <end position="50"/>
    </location>
</feature>
<evidence type="ECO:0000256" key="1">
    <source>
        <dbReference type="SAM" id="MobiDB-lite"/>
    </source>
</evidence>
<protein>
    <submittedName>
        <fullName evidence="2">Uncharacterized protein</fullName>
    </submittedName>
</protein>
<gene>
    <name evidence="2" type="ORF">FSB_LOCUS22525</name>
</gene>
<evidence type="ECO:0000313" key="2">
    <source>
        <dbReference type="EMBL" id="SPC94643.1"/>
    </source>
</evidence>
<accession>A0A2N9G547</accession>
<name>A0A2N9G547_FAGSY</name>
<organism evidence="2">
    <name type="scientific">Fagus sylvatica</name>
    <name type="common">Beechnut</name>
    <dbReference type="NCBI Taxonomy" id="28930"/>
    <lineage>
        <taxon>Eukaryota</taxon>
        <taxon>Viridiplantae</taxon>
        <taxon>Streptophyta</taxon>
        <taxon>Embryophyta</taxon>
        <taxon>Tracheophyta</taxon>
        <taxon>Spermatophyta</taxon>
        <taxon>Magnoliopsida</taxon>
        <taxon>eudicotyledons</taxon>
        <taxon>Gunneridae</taxon>
        <taxon>Pentapetalae</taxon>
        <taxon>rosids</taxon>
        <taxon>fabids</taxon>
        <taxon>Fagales</taxon>
        <taxon>Fagaceae</taxon>
        <taxon>Fagus</taxon>
    </lineage>
</organism>
<proteinExistence type="predicted"/>
<reference evidence="2" key="1">
    <citation type="submission" date="2018-02" db="EMBL/GenBank/DDBJ databases">
        <authorList>
            <person name="Cohen D.B."/>
            <person name="Kent A.D."/>
        </authorList>
    </citation>
    <scope>NUCLEOTIDE SEQUENCE</scope>
</reference>
<dbReference type="EMBL" id="OIVN01001497">
    <property type="protein sequence ID" value="SPC94643.1"/>
    <property type="molecule type" value="Genomic_DNA"/>
</dbReference>